<evidence type="ECO:0000313" key="2">
    <source>
        <dbReference type="Proteomes" id="UP000366945"/>
    </source>
</evidence>
<dbReference type="GeneID" id="300404309"/>
<dbReference type="GO" id="GO:0015031">
    <property type="term" value="P:protein transport"/>
    <property type="evidence" value="ECO:0007669"/>
    <property type="project" value="InterPro"/>
</dbReference>
<reference evidence="1 2" key="1">
    <citation type="submission" date="2019-08" db="EMBL/GenBank/DDBJ databases">
        <authorList>
            <person name="Peeters C."/>
        </authorList>
    </citation>
    <scope>NUCLEOTIDE SEQUENCE [LARGE SCALE GENOMIC DNA]</scope>
    <source>
        <strain evidence="1 2">LMG 31114</strain>
    </source>
</reference>
<dbReference type="AlphaFoldDB" id="A0A5E4UXD3"/>
<dbReference type="Gene3D" id="1.20.58.90">
    <property type="match status" value="1"/>
</dbReference>
<evidence type="ECO:0000313" key="1">
    <source>
        <dbReference type="EMBL" id="VVE03984.1"/>
    </source>
</evidence>
<dbReference type="EMBL" id="CABPSK010000002">
    <property type="protein sequence ID" value="VVE03984.1"/>
    <property type="molecule type" value="Genomic_DNA"/>
</dbReference>
<proteinExistence type="predicted"/>
<dbReference type="Proteomes" id="UP000366945">
    <property type="component" value="Unassembled WGS sequence"/>
</dbReference>
<dbReference type="OrthoDB" id="6465387at2"/>
<dbReference type="InterPro" id="IPR037203">
    <property type="entry name" value="T3SS_needle-like_sf"/>
</dbReference>
<sequence length="83" mass="9261">MADITPPDGYRTLETMSWAFDETAKDLDKRLQEAFEEVKKKTSDASALAAYQARLGEKTMVLSAQSSTVKTWRDTAAGIIQKF</sequence>
<keyword evidence="2" id="KW-1185">Reference proteome</keyword>
<name>A0A5E4UXD3_9BURK</name>
<organism evidence="1 2">
    <name type="scientific">Pandoraea pneumonica</name>
    <dbReference type="NCBI Taxonomy" id="2508299"/>
    <lineage>
        <taxon>Bacteria</taxon>
        <taxon>Pseudomonadati</taxon>
        <taxon>Pseudomonadota</taxon>
        <taxon>Betaproteobacteria</taxon>
        <taxon>Burkholderiales</taxon>
        <taxon>Burkholderiaceae</taxon>
        <taxon>Pandoraea</taxon>
    </lineage>
</organism>
<dbReference type="RefSeq" id="WP_150679597.1">
    <property type="nucleotide sequence ID" value="NZ_CABPSK010000002.1"/>
</dbReference>
<protein>
    <submittedName>
        <fullName evidence="1">EscF/YscF/HrpA family type III secretion system needle major subunit</fullName>
    </submittedName>
</protein>
<gene>
    <name evidence="1" type="ORF">PPN31114_02277</name>
</gene>
<dbReference type="Pfam" id="PF09392">
    <property type="entry name" value="T3SS_needle_F"/>
    <property type="match status" value="1"/>
</dbReference>
<accession>A0A5E4UXD3</accession>
<dbReference type="InterPro" id="IPR021123">
    <property type="entry name" value="T3SS_needle-like"/>
</dbReference>
<dbReference type="SUPFAM" id="SSF140129">
    <property type="entry name" value="MxiH-like"/>
    <property type="match status" value="1"/>
</dbReference>